<accession>A0A068UXX3</accession>
<sequence>MKRKTLCIFSHSSQISSRCQAFGRVHFKEIFLLIM</sequence>
<reference evidence="2" key="1">
    <citation type="journal article" date="2014" name="Science">
        <title>The coffee genome provides insight into the convergent evolution of caffeine biosynthesis.</title>
        <authorList>
            <person name="Denoeud F."/>
            <person name="Carretero-Paulet L."/>
            <person name="Dereeper A."/>
            <person name="Droc G."/>
            <person name="Guyot R."/>
            <person name="Pietrella M."/>
            <person name="Zheng C."/>
            <person name="Alberti A."/>
            <person name="Anthony F."/>
            <person name="Aprea G."/>
            <person name="Aury J.M."/>
            <person name="Bento P."/>
            <person name="Bernard M."/>
            <person name="Bocs S."/>
            <person name="Campa C."/>
            <person name="Cenci A."/>
            <person name="Combes M.C."/>
            <person name="Crouzillat D."/>
            <person name="Da Silva C."/>
            <person name="Daddiego L."/>
            <person name="De Bellis F."/>
            <person name="Dussert S."/>
            <person name="Garsmeur O."/>
            <person name="Gayraud T."/>
            <person name="Guignon V."/>
            <person name="Jahn K."/>
            <person name="Jamilloux V."/>
            <person name="Joet T."/>
            <person name="Labadie K."/>
            <person name="Lan T."/>
            <person name="Leclercq J."/>
            <person name="Lepelley M."/>
            <person name="Leroy T."/>
            <person name="Li L.T."/>
            <person name="Librado P."/>
            <person name="Lopez L."/>
            <person name="Munoz A."/>
            <person name="Noel B."/>
            <person name="Pallavicini A."/>
            <person name="Perrotta G."/>
            <person name="Poncet V."/>
            <person name="Pot D."/>
            <person name="Priyono X."/>
            <person name="Rigoreau M."/>
            <person name="Rouard M."/>
            <person name="Rozas J."/>
            <person name="Tranchant-Dubreuil C."/>
            <person name="VanBuren R."/>
            <person name="Zhang Q."/>
            <person name="Andrade A.C."/>
            <person name="Argout X."/>
            <person name="Bertrand B."/>
            <person name="de Kochko A."/>
            <person name="Graziosi G."/>
            <person name="Henry R.J."/>
            <person name="Jayarama X."/>
            <person name="Ming R."/>
            <person name="Nagai C."/>
            <person name="Rounsley S."/>
            <person name="Sankoff D."/>
            <person name="Giuliano G."/>
            <person name="Albert V.A."/>
            <person name="Wincker P."/>
            <person name="Lashermes P."/>
        </authorList>
    </citation>
    <scope>NUCLEOTIDE SEQUENCE [LARGE SCALE GENOMIC DNA]</scope>
    <source>
        <strain evidence="2">cv. DH200-94</strain>
    </source>
</reference>
<protein>
    <submittedName>
        <fullName evidence="1">Uncharacterized protein</fullName>
    </submittedName>
</protein>
<name>A0A068UXX3_COFCA</name>
<dbReference type="Gramene" id="CDP13241">
    <property type="protein sequence ID" value="CDP13241"/>
    <property type="gene ID" value="GSCOC_T00038119001"/>
</dbReference>
<gene>
    <name evidence="1" type="ORF">GSCOC_T00038119001</name>
</gene>
<dbReference type="Proteomes" id="UP000295252">
    <property type="component" value="Chromosome III"/>
</dbReference>
<dbReference type="AlphaFoldDB" id="A0A068UXX3"/>
<organism evidence="1 2">
    <name type="scientific">Coffea canephora</name>
    <name type="common">Robusta coffee</name>
    <dbReference type="NCBI Taxonomy" id="49390"/>
    <lineage>
        <taxon>Eukaryota</taxon>
        <taxon>Viridiplantae</taxon>
        <taxon>Streptophyta</taxon>
        <taxon>Embryophyta</taxon>
        <taxon>Tracheophyta</taxon>
        <taxon>Spermatophyta</taxon>
        <taxon>Magnoliopsida</taxon>
        <taxon>eudicotyledons</taxon>
        <taxon>Gunneridae</taxon>
        <taxon>Pentapetalae</taxon>
        <taxon>asterids</taxon>
        <taxon>lamiids</taxon>
        <taxon>Gentianales</taxon>
        <taxon>Rubiaceae</taxon>
        <taxon>Ixoroideae</taxon>
        <taxon>Gardenieae complex</taxon>
        <taxon>Bertiereae - Coffeeae clade</taxon>
        <taxon>Coffeeae</taxon>
        <taxon>Coffea</taxon>
    </lineage>
</organism>
<proteinExistence type="predicted"/>
<evidence type="ECO:0000313" key="2">
    <source>
        <dbReference type="Proteomes" id="UP000295252"/>
    </source>
</evidence>
<dbReference type="InParanoid" id="A0A068UXX3"/>
<dbReference type="EMBL" id="HG739158">
    <property type="protein sequence ID" value="CDP13241.1"/>
    <property type="molecule type" value="Genomic_DNA"/>
</dbReference>
<evidence type="ECO:0000313" key="1">
    <source>
        <dbReference type="EMBL" id="CDP13241.1"/>
    </source>
</evidence>
<keyword evidence="2" id="KW-1185">Reference proteome</keyword>